<accession>A0A1I1AYP3</accession>
<organism evidence="2 3">
    <name type="scientific">Clostridium frigidicarnis</name>
    <dbReference type="NCBI Taxonomy" id="84698"/>
    <lineage>
        <taxon>Bacteria</taxon>
        <taxon>Bacillati</taxon>
        <taxon>Bacillota</taxon>
        <taxon>Clostridia</taxon>
        <taxon>Eubacteriales</taxon>
        <taxon>Clostridiaceae</taxon>
        <taxon>Clostridium</taxon>
    </lineage>
</organism>
<dbReference type="EMBL" id="FOKI01000053">
    <property type="protein sequence ID" value="SFB42977.1"/>
    <property type="molecule type" value="Genomic_DNA"/>
</dbReference>
<gene>
    <name evidence="2" type="ORF">SAMN04488528_105310</name>
</gene>
<evidence type="ECO:0000256" key="1">
    <source>
        <dbReference type="SAM" id="Phobius"/>
    </source>
</evidence>
<dbReference type="STRING" id="84698.SAMN04488528_105310"/>
<protein>
    <submittedName>
        <fullName evidence="2">Uncharacterized protein</fullName>
    </submittedName>
</protein>
<reference evidence="2 3" key="1">
    <citation type="submission" date="2016-10" db="EMBL/GenBank/DDBJ databases">
        <authorList>
            <person name="de Groot N.N."/>
        </authorList>
    </citation>
    <scope>NUCLEOTIDE SEQUENCE [LARGE SCALE GENOMIC DNA]</scope>
    <source>
        <strain evidence="2 3">DSM 12271</strain>
    </source>
</reference>
<evidence type="ECO:0000313" key="2">
    <source>
        <dbReference type="EMBL" id="SFB42977.1"/>
    </source>
</evidence>
<dbReference type="RefSeq" id="WP_090043059.1">
    <property type="nucleotide sequence ID" value="NZ_FOKI01000053.1"/>
</dbReference>
<dbReference type="OrthoDB" id="1932570at2"/>
<keyword evidence="1" id="KW-0472">Membrane</keyword>
<sequence>MLLFRMPDYLITPLISSGSILLGSLLGAYFSWIISKKTTIKNIKEQHRIMEINWKNEEFYNYKKVCVYANIIRLDICTAIFQSIRALKSLKNNEELRFYPTPINKNYSNLVASLSDKCNLKELSYIYQLYGLIEKLNFDILNYNIVDRKNRNIIISDYEAVLEKIYGDNRDKVLSIDDETATYQQLYLNNIIKTGYKDILTKLDELCAIEQKELEDEKQLYNEWK</sequence>
<feature type="transmembrane region" description="Helical" evidence="1">
    <location>
        <begin position="12"/>
        <end position="34"/>
    </location>
</feature>
<dbReference type="AlphaFoldDB" id="A0A1I1AYP3"/>
<proteinExistence type="predicted"/>
<dbReference type="Proteomes" id="UP000198619">
    <property type="component" value="Unassembled WGS sequence"/>
</dbReference>
<keyword evidence="1" id="KW-1133">Transmembrane helix</keyword>
<keyword evidence="3" id="KW-1185">Reference proteome</keyword>
<evidence type="ECO:0000313" key="3">
    <source>
        <dbReference type="Proteomes" id="UP000198619"/>
    </source>
</evidence>
<name>A0A1I1AYP3_9CLOT</name>
<keyword evidence="1" id="KW-0812">Transmembrane</keyword>